<dbReference type="CDD" id="cd00067">
    <property type="entry name" value="GAL4"/>
    <property type="match status" value="1"/>
</dbReference>
<feature type="domain" description="Zn(2)-C6 fungal-type" evidence="3">
    <location>
        <begin position="14"/>
        <end position="43"/>
    </location>
</feature>
<evidence type="ECO:0000256" key="1">
    <source>
        <dbReference type="ARBA" id="ARBA00004123"/>
    </source>
</evidence>
<protein>
    <submittedName>
        <fullName evidence="4">DEKNAAC104781</fullName>
    </submittedName>
</protein>
<proteinExistence type="predicted"/>
<comment type="subcellular location">
    <subcellularLocation>
        <location evidence="1">Nucleus</location>
    </subcellularLocation>
</comment>
<dbReference type="Pfam" id="PF00172">
    <property type="entry name" value="Zn_clus"/>
    <property type="match status" value="1"/>
</dbReference>
<organism evidence="4 5">
    <name type="scientific">Brettanomyces naardenensis</name>
    <name type="common">Yeast</name>
    <dbReference type="NCBI Taxonomy" id="13370"/>
    <lineage>
        <taxon>Eukaryota</taxon>
        <taxon>Fungi</taxon>
        <taxon>Dikarya</taxon>
        <taxon>Ascomycota</taxon>
        <taxon>Saccharomycotina</taxon>
        <taxon>Pichiomycetes</taxon>
        <taxon>Pichiales</taxon>
        <taxon>Pichiaceae</taxon>
        <taxon>Brettanomyces</taxon>
    </lineage>
</organism>
<dbReference type="SUPFAM" id="SSF57701">
    <property type="entry name" value="Zn2/Cys6 DNA-binding domain"/>
    <property type="match status" value="1"/>
</dbReference>
<dbReference type="EMBL" id="CAACVR010000049">
    <property type="protein sequence ID" value="VEU23619.1"/>
    <property type="molecule type" value="Genomic_DNA"/>
</dbReference>
<dbReference type="OrthoDB" id="5365785at2759"/>
<dbReference type="GO" id="GO:0008270">
    <property type="term" value="F:zinc ion binding"/>
    <property type="evidence" value="ECO:0007669"/>
    <property type="project" value="InterPro"/>
</dbReference>
<keyword evidence="2" id="KW-0539">Nucleus</keyword>
<dbReference type="Proteomes" id="UP000290900">
    <property type="component" value="Unassembled WGS sequence"/>
</dbReference>
<evidence type="ECO:0000259" key="3">
    <source>
        <dbReference type="PROSITE" id="PS50048"/>
    </source>
</evidence>
<dbReference type="CDD" id="cd12148">
    <property type="entry name" value="fungal_TF_MHR"/>
    <property type="match status" value="1"/>
</dbReference>
<reference evidence="4 5" key="1">
    <citation type="submission" date="2018-12" db="EMBL/GenBank/DDBJ databases">
        <authorList>
            <person name="Tiukova I."/>
            <person name="Dainat J."/>
        </authorList>
    </citation>
    <scope>NUCLEOTIDE SEQUENCE [LARGE SCALE GENOMIC DNA]</scope>
</reference>
<evidence type="ECO:0000256" key="2">
    <source>
        <dbReference type="ARBA" id="ARBA00023242"/>
    </source>
</evidence>
<keyword evidence="5" id="KW-1185">Reference proteome</keyword>
<dbReference type="STRING" id="13370.A0A448YRT5"/>
<evidence type="ECO:0000313" key="4">
    <source>
        <dbReference type="EMBL" id="VEU23619.1"/>
    </source>
</evidence>
<sequence length="737" mass="84756">MSSPIRKRKRKSTSCLPCRIKKTRCNRQYPCSHCTKAGLNCEYEQGEVFEEAKSDDSDAAEIPKTEIQELRSQIRGLRTEVMYLKAKIGGSENIPTPFDQKLPKLKRTVIGIKPSRTWFVGPLSSFGLVMPRPLFMNTMSALKKTLDEERRAWKQVHKRKRYSLQLWGDDIDEEDITSALERVVDYSAFQEGLLYFQKNLNDLLYSNFMPMDVIYSLFLTYFQQRDGVVQFKRPLKRYLYADVSLIILIVHSALIFAKFNTDEQFTSASSMDPDELVSLAIKLLNLSDFRRKKTHESLLSIILLRSSFFIHDNDNDGLSSYPIFQLCLDLCYQMGLHRRPDEISCYIFRDKSIMKSRMMTSEQISQLWMYMQAEDAAYSTAMGLPLLINYAFCSGLEGPQLKGVMLMREIAQEVNSVKEISINDVTKLIDKVILFCSRIPFKVFTSQTGDLDELAKVCRMKLQLLQVLQCLCRIVILTLSGLCKAEGATSLKFQSLSRDMYNKSVIAAAVSLHHVKNILEGNSVFGNGRYIVYFRDILTKCMSQSSTVWFTFMLARASKNTEIISELPNHPAFKDYPPPDDVNHPPVDLTELENSLYHTRNNSSIDHCQRIVSRLVSLSELMKFAPSFCNVAYQHKAMKDCLDSYMTLRNLTMWMNILQTLEESREGFLSGKINIADIIEKTRQKVEAGFNMDSVVEFNTEGLELEQLFESFLREQNLFEGEEIDAATMENYDVEMK</sequence>
<dbReference type="PROSITE" id="PS50048">
    <property type="entry name" value="ZN2_CY6_FUNGAL_2"/>
    <property type="match status" value="1"/>
</dbReference>
<dbReference type="InParanoid" id="A0A448YRT5"/>
<dbReference type="InterPro" id="IPR001138">
    <property type="entry name" value="Zn2Cys6_DnaBD"/>
</dbReference>
<dbReference type="AlphaFoldDB" id="A0A448YRT5"/>
<dbReference type="PROSITE" id="PS00463">
    <property type="entry name" value="ZN2_CY6_FUNGAL_1"/>
    <property type="match status" value="1"/>
</dbReference>
<name>A0A448YRT5_BRENA</name>
<dbReference type="FunCoup" id="A0A448YRT5">
    <property type="interactions" value="1363"/>
</dbReference>
<dbReference type="Gene3D" id="4.10.240.10">
    <property type="entry name" value="Zn(2)-C6 fungal-type DNA-binding domain"/>
    <property type="match status" value="1"/>
</dbReference>
<dbReference type="GO" id="GO:0005634">
    <property type="term" value="C:nucleus"/>
    <property type="evidence" value="ECO:0007669"/>
    <property type="project" value="UniProtKB-SubCell"/>
</dbReference>
<dbReference type="SMART" id="SM00066">
    <property type="entry name" value="GAL4"/>
    <property type="match status" value="1"/>
</dbReference>
<dbReference type="PANTHER" id="PTHR31001">
    <property type="entry name" value="UNCHARACTERIZED TRANSCRIPTIONAL REGULATORY PROTEIN"/>
    <property type="match status" value="1"/>
</dbReference>
<dbReference type="GO" id="GO:0000981">
    <property type="term" value="F:DNA-binding transcription factor activity, RNA polymerase II-specific"/>
    <property type="evidence" value="ECO:0007669"/>
    <property type="project" value="InterPro"/>
</dbReference>
<accession>A0A448YRT5</accession>
<dbReference type="InterPro" id="IPR036864">
    <property type="entry name" value="Zn2-C6_fun-type_DNA-bd_sf"/>
</dbReference>
<evidence type="ECO:0000313" key="5">
    <source>
        <dbReference type="Proteomes" id="UP000290900"/>
    </source>
</evidence>
<gene>
    <name evidence="4" type="ORF">BRENAR_LOCUS4348</name>
</gene>
<dbReference type="InterPro" id="IPR050613">
    <property type="entry name" value="Sec_Metabolite_Reg"/>
</dbReference>